<keyword evidence="3" id="KW-1185">Reference proteome</keyword>
<sequence>MSHQYSDSYRPSGNNRTLYQNSYTPNYNTQHSRPAYHNNYNSRPHNNNSSNNRRPWKDWDTINHTADDQIAPEHSSQSVTDLQRWARATAELPQQGYHFKETSIIERIERRYASEDVNPNAPFPRYSNGVDEAEREPLSGDGVQSKRRRSLSPNSLARAMSGDASAVSVMRDAKRRRTDLAEQVIDLTGEMDEDEVDYAESSEWSFPDSEMEVTGVENGDRMWDVGSE</sequence>
<name>A0A6A7AJN0_9PLEO</name>
<feature type="region of interest" description="Disordered" evidence="1">
    <location>
        <begin position="1"/>
        <end position="59"/>
    </location>
</feature>
<feature type="compositionally biased region" description="Low complexity" evidence="1">
    <location>
        <begin position="36"/>
        <end position="53"/>
    </location>
</feature>
<reference evidence="2" key="1">
    <citation type="journal article" date="2020" name="Stud. Mycol.">
        <title>101 Dothideomycetes genomes: a test case for predicting lifestyles and emergence of pathogens.</title>
        <authorList>
            <person name="Haridas S."/>
            <person name="Albert R."/>
            <person name="Binder M."/>
            <person name="Bloem J."/>
            <person name="Labutti K."/>
            <person name="Salamov A."/>
            <person name="Andreopoulos B."/>
            <person name="Baker S."/>
            <person name="Barry K."/>
            <person name="Bills G."/>
            <person name="Bluhm B."/>
            <person name="Cannon C."/>
            <person name="Castanera R."/>
            <person name="Culley D."/>
            <person name="Daum C."/>
            <person name="Ezra D."/>
            <person name="Gonzalez J."/>
            <person name="Henrissat B."/>
            <person name="Kuo A."/>
            <person name="Liang C."/>
            <person name="Lipzen A."/>
            <person name="Lutzoni F."/>
            <person name="Magnuson J."/>
            <person name="Mondo S."/>
            <person name="Nolan M."/>
            <person name="Ohm R."/>
            <person name="Pangilinan J."/>
            <person name="Park H.-J."/>
            <person name="Ramirez L."/>
            <person name="Alfaro M."/>
            <person name="Sun H."/>
            <person name="Tritt A."/>
            <person name="Yoshinaga Y."/>
            <person name="Zwiers L.-H."/>
            <person name="Turgeon B."/>
            <person name="Goodwin S."/>
            <person name="Spatafora J."/>
            <person name="Crous P."/>
            <person name="Grigoriev I."/>
        </authorList>
    </citation>
    <scope>NUCLEOTIDE SEQUENCE</scope>
    <source>
        <strain evidence="2">CBS 113818</strain>
    </source>
</reference>
<dbReference type="AlphaFoldDB" id="A0A6A7AJN0"/>
<accession>A0A6A7AJN0</accession>
<evidence type="ECO:0000313" key="2">
    <source>
        <dbReference type="EMBL" id="KAF2833426.1"/>
    </source>
</evidence>
<dbReference type="OrthoDB" id="3678528at2759"/>
<gene>
    <name evidence="2" type="ORF">CC86DRAFT_451130</name>
</gene>
<dbReference type="Proteomes" id="UP000799424">
    <property type="component" value="Unassembled WGS sequence"/>
</dbReference>
<feature type="compositionally biased region" description="Polar residues" evidence="1">
    <location>
        <begin position="1"/>
        <end position="32"/>
    </location>
</feature>
<proteinExistence type="predicted"/>
<dbReference type="EMBL" id="MU006216">
    <property type="protein sequence ID" value="KAF2833426.1"/>
    <property type="molecule type" value="Genomic_DNA"/>
</dbReference>
<evidence type="ECO:0000313" key="3">
    <source>
        <dbReference type="Proteomes" id="UP000799424"/>
    </source>
</evidence>
<protein>
    <submittedName>
        <fullName evidence="2">Uncharacterized protein</fullName>
    </submittedName>
</protein>
<organism evidence="2 3">
    <name type="scientific">Ophiobolus disseminans</name>
    <dbReference type="NCBI Taxonomy" id="1469910"/>
    <lineage>
        <taxon>Eukaryota</taxon>
        <taxon>Fungi</taxon>
        <taxon>Dikarya</taxon>
        <taxon>Ascomycota</taxon>
        <taxon>Pezizomycotina</taxon>
        <taxon>Dothideomycetes</taxon>
        <taxon>Pleosporomycetidae</taxon>
        <taxon>Pleosporales</taxon>
        <taxon>Pleosporineae</taxon>
        <taxon>Phaeosphaeriaceae</taxon>
        <taxon>Ophiobolus</taxon>
    </lineage>
</organism>
<evidence type="ECO:0000256" key="1">
    <source>
        <dbReference type="SAM" id="MobiDB-lite"/>
    </source>
</evidence>
<feature type="region of interest" description="Disordered" evidence="1">
    <location>
        <begin position="116"/>
        <end position="154"/>
    </location>
</feature>